<dbReference type="AlphaFoldDB" id="A0A3R7L5A0"/>
<dbReference type="RefSeq" id="XP_029229497.1">
    <property type="nucleotide sequence ID" value="XM_029370439.1"/>
</dbReference>
<dbReference type="Proteomes" id="UP000284403">
    <property type="component" value="Unassembled WGS sequence"/>
</dbReference>
<protein>
    <recommendedName>
        <fullName evidence="3">MSP domain-containing protein</fullName>
    </recommendedName>
</protein>
<gene>
    <name evidence="1" type="ORF">Tco025E_03521</name>
</gene>
<proteinExistence type="predicted"/>
<dbReference type="GO" id="GO:0005930">
    <property type="term" value="C:axoneme"/>
    <property type="evidence" value="ECO:0007669"/>
    <property type="project" value="TreeGrafter"/>
</dbReference>
<reference evidence="1 2" key="1">
    <citation type="journal article" date="2018" name="BMC Genomics">
        <title>Genomic comparison of Trypanosoma conorhini and Trypanosoma rangeli to Trypanosoma cruzi strains of high and low virulence.</title>
        <authorList>
            <person name="Bradwell K.R."/>
            <person name="Koparde V.N."/>
            <person name="Matveyev A.V."/>
            <person name="Serrano M.G."/>
            <person name="Alves J.M."/>
            <person name="Parikh H."/>
            <person name="Huang B."/>
            <person name="Lee V."/>
            <person name="Espinosa-Alvarez O."/>
            <person name="Ortiz P.A."/>
            <person name="Costa-Martins A.G."/>
            <person name="Teixeira M.M."/>
            <person name="Buck G.A."/>
        </authorList>
    </citation>
    <scope>NUCLEOTIDE SEQUENCE [LARGE SCALE GENOMIC DNA]</scope>
    <source>
        <strain evidence="1 2">025E</strain>
    </source>
</reference>
<sequence length="139" mass="15471">MVGETKEFIEVFSPQAGLYTFPVLASCLPPQRQGPYLLRPGQMTSIPFRNVFPEPITVTLLTDSPSFVVPKTTENVAAKKTINIQVMHRPEEGGQGLQTCKLTVSGAYHGETLRWVYYLKLAIPNLPPSDSVSPVRRRE</sequence>
<dbReference type="EMBL" id="MKKU01000159">
    <property type="protein sequence ID" value="RNF21340.1"/>
    <property type="molecule type" value="Genomic_DNA"/>
</dbReference>
<dbReference type="GO" id="GO:0003341">
    <property type="term" value="P:cilium movement"/>
    <property type="evidence" value="ECO:0007669"/>
    <property type="project" value="TreeGrafter"/>
</dbReference>
<keyword evidence="2" id="KW-1185">Reference proteome</keyword>
<evidence type="ECO:0008006" key="3">
    <source>
        <dbReference type="Google" id="ProtNLM"/>
    </source>
</evidence>
<evidence type="ECO:0000313" key="1">
    <source>
        <dbReference type="EMBL" id="RNF21340.1"/>
    </source>
</evidence>
<dbReference type="PROSITE" id="PS51257">
    <property type="entry name" value="PROKAR_LIPOPROTEIN"/>
    <property type="match status" value="1"/>
</dbReference>
<dbReference type="GeneID" id="40317132"/>
<dbReference type="PANTHER" id="PTHR23053">
    <property type="entry name" value="DLEC1 DELETED IN LUNG AND ESOPHAGEAL CANCER 1"/>
    <property type="match status" value="1"/>
</dbReference>
<comment type="caution">
    <text evidence="1">The sequence shown here is derived from an EMBL/GenBank/DDBJ whole genome shotgun (WGS) entry which is preliminary data.</text>
</comment>
<dbReference type="GO" id="GO:1904158">
    <property type="term" value="P:axonemal central apparatus assembly"/>
    <property type="evidence" value="ECO:0007669"/>
    <property type="project" value="TreeGrafter"/>
</dbReference>
<accession>A0A3R7L5A0</accession>
<evidence type="ECO:0000313" key="2">
    <source>
        <dbReference type="Proteomes" id="UP000284403"/>
    </source>
</evidence>
<dbReference type="PANTHER" id="PTHR23053:SF0">
    <property type="entry name" value="HYDROCEPHALUS-INDUCING PROTEIN HOMOLOG"/>
    <property type="match status" value="1"/>
</dbReference>
<dbReference type="OrthoDB" id="442692at2759"/>
<dbReference type="InterPro" id="IPR033305">
    <property type="entry name" value="Hydin-like"/>
</dbReference>
<organism evidence="1 2">
    <name type="scientific">Trypanosoma conorhini</name>
    <dbReference type="NCBI Taxonomy" id="83891"/>
    <lineage>
        <taxon>Eukaryota</taxon>
        <taxon>Discoba</taxon>
        <taxon>Euglenozoa</taxon>
        <taxon>Kinetoplastea</taxon>
        <taxon>Metakinetoplastina</taxon>
        <taxon>Trypanosomatida</taxon>
        <taxon>Trypanosomatidae</taxon>
        <taxon>Trypanosoma</taxon>
    </lineage>
</organism>
<name>A0A3R7L5A0_9TRYP</name>